<dbReference type="RefSeq" id="WP_006977605.1">
    <property type="nucleotide sequence ID" value="NZ_ABVL01000001.1"/>
</dbReference>
<name>B4CUB5_9BACT</name>
<protein>
    <recommendedName>
        <fullName evidence="4">DUF2292 domain-containing protein</fullName>
    </recommendedName>
</protein>
<dbReference type="STRING" id="497964.CfE428DRAFT_0278"/>
<evidence type="ECO:0000313" key="3">
    <source>
        <dbReference type="Proteomes" id="UP000005824"/>
    </source>
</evidence>
<comment type="caution">
    <text evidence="2">The sequence shown here is derived from an EMBL/GenBank/DDBJ whole genome shotgun (WGS) entry which is preliminary data.</text>
</comment>
<dbReference type="InterPro" id="IPR018743">
    <property type="entry name" value="DUF2292"/>
</dbReference>
<evidence type="ECO:0008006" key="4">
    <source>
        <dbReference type="Google" id="ProtNLM"/>
    </source>
</evidence>
<keyword evidence="3" id="KW-1185">Reference proteome</keyword>
<gene>
    <name evidence="2" type="ORF">CfE428DRAFT_0278</name>
</gene>
<dbReference type="Pfam" id="PF10055">
    <property type="entry name" value="DUF2292"/>
    <property type="match status" value="1"/>
</dbReference>
<accession>B4CUB5</accession>
<evidence type="ECO:0000313" key="2">
    <source>
        <dbReference type="EMBL" id="EDY22153.1"/>
    </source>
</evidence>
<dbReference type="EMBL" id="ABVL01000001">
    <property type="protein sequence ID" value="EDY22153.1"/>
    <property type="molecule type" value="Genomic_DNA"/>
</dbReference>
<organism evidence="2 3">
    <name type="scientific">Chthoniobacter flavus Ellin428</name>
    <dbReference type="NCBI Taxonomy" id="497964"/>
    <lineage>
        <taxon>Bacteria</taxon>
        <taxon>Pseudomonadati</taxon>
        <taxon>Verrucomicrobiota</taxon>
        <taxon>Spartobacteria</taxon>
        <taxon>Chthoniobacterales</taxon>
        <taxon>Chthoniobacteraceae</taxon>
        <taxon>Chthoniobacter</taxon>
    </lineage>
</organism>
<dbReference type="Proteomes" id="UP000005824">
    <property type="component" value="Unassembled WGS sequence"/>
</dbReference>
<feature type="region of interest" description="Disordered" evidence="1">
    <location>
        <begin position="1"/>
        <end position="27"/>
    </location>
</feature>
<proteinExistence type="predicted"/>
<reference evidence="2 3" key="1">
    <citation type="journal article" date="2011" name="J. Bacteriol.">
        <title>Genome sequence of Chthoniobacter flavus Ellin428, an aerobic heterotrophic soil bacterium.</title>
        <authorList>
            <person name="Kant R."/>
            <person name="van Passel M.W."/>
            <person name="Palva A."/>
            <person name="Lucas S."/>
            <person name="Lapidus A."/>
            <person name="Glavina Del Rio T."/>
            <person name="Dalin E."/>
            <person name="Tice H."/>
            <person name="Bruce D."/>
            <person name="Goodwin L."/>
            <person name="Pitluck S."/>
            <person name="Larimer F.W."/>
            <person name="Land M.L."/>
            <person name="Hauser L."/>
            <person name="Sangwan P."/>
            <person name="de Vos W.M."/>
            <person name="Janssen P.H."/>
            <person name="Smidt H."/>
        </authorList>
    </citation>
    <scope>NUCLEOTIDE SEQUENCE [LARGE SCALE GENOMIC DNA]</scope>
    <source>
        <strain evidence="2 3">Ellin428</strain>
    </source>
</reference>
<sequence length="76" mass="8316">MSNSAASSRRPAQTAGDATESAEETAVAAPWVAVVTEKVRSMRYGIVQIVVHDSKVVQIERTERTRFDIPQSTGQR</sequence>
<feature type="compositionally biased region" description="Polar residues" evidence="1">
    <location>
        <begin position="1"/>
        <end position="11"/>
    </location>
</feature>
<evidence type="ECO:0000256" key="1">
    <source>
        <dbReference type="SAM" id="MobiDB-lite"/>
    </source>
</evidence>
<dbReference type="AlphaFoldDB" id="B4CUB5"/>
<dbReference type="InParanoid" id="B4CUB5"/>